<dbReference type="EMBL" id="KY316030">
    <property type="protein sequence ID" value="APO36938.1"/>
    <property type="molecule type" value="Genomic_DNA"/>
</dbReference>
<dbReference type="EMBL" id="KY316035">
    <property type="protein sequence ID" value="APO37366.1"/>
    <property type="molecule type" value="Genomic_DNA"/>
</dbReference>
<dbReference type="EMBL" id="KY316045">
    <property type="protein sequence ID" value="APO38226.1"/>
    <property type="molecule type" value="Genomic_DNA"/>
</dbReference>
<dbReference type="EMBL" id="KY316053">
    <property type="protein sequence ID" value="APO38907.1"/>
    <property type="molecule type" value="Genomic_DNA"/>
</dbReference>
<feature type="transmembrane region" description="Helical" evidence="9">
    <location>
        <begin position="37"/>
        <end position="59"/>
    </location>
</feature>
<dbReference type="InterPro" id="IPR000276">
    <property type="entry name" value="GPCR_Rhodpsn"/>
</dbReference>
<reference evidence="32" key="3">
    <citation type="journal article" date="2018" name="Sci. Rep.">
        <title>Whole genome diversity of inherited chromosomally integrated HHV-6 derived from healthy individuals of diverse geographic origin.</title>
        <authorList>
            <person name="Telford M."/>
            <person name="Navarro A."/>
            <person name="Santpere G."/>
        </authorList>
    </citation>
    <scope>NUCLEOTIDE SEQUENCE</scope>
    <source>
        <strain evidence="32">IciHG00245</strain>
        <strain evidence="33">IciHG00362</strain>
        <strain evidence="34">IciHG02016</strain>
        <strain evidence="35">IciHG02301</strain>
        <strain evidence="36">IciNA19381</strain>
        <strain evidence="37">IciNA19382</strain>
    </source>
</reference>
<keyword evidence="7" id="KW-0807">Transducer</keyword>
<dbReference type="EMBL" id="MW049324">
    <property type="protein sequence ID" value="QOI15801.1"/>
    <property type="molecule type" value="Genomic_DNA"/>
</dbReference>
<keyword evidence="4" id="KW-0297">G-protein coupled receptor</keyword>
<dbReference type="Proteomes" id="UP000142685">
    <property type="component" value="Segment"/>
</dbReference>
<dbReference type="GO" id="GO:0019031">
    <property type="term" value="C:viral envelope"/>
    <property type="evidence" value="ECO:0007669"/>
    <property type="project" value="UniProtKB-KW"/>
</dbReference>
<feature type="region of interest" description="Disordered" evidence="8">
    <location>
        <begin position="329"/>
        <end position="353"/>
    </location>
</feature>
<dbReference type="EMBL" id="KY316044">
    <property type="protein sequence ID" value="APO38140.1"/>
    <property type="molecule type" value="Genomic_DNA"/>
</dbReference>
<evidence type="ECO:0000313" key="15">
    <source>
        <dbReference type="EMBL" id="APO37280.1"/>
    </source>
</evidence>
<evidence type="ECO:0000313" key="41">
    <source>
        <dbReference type="EMBL" id="QOI15801.1"/>
    </source>
</evidence>
<feature type="transmembrane region" description="Helical" evidence="9">
    <location>
        <begin position="151"/>
        <end position="173"/>
    </location>
</feature>
<evidence type="ECO:0000313" key="45">
    <source>
        <dbReference type="Proteomes" id="UP000142685"/>
    </source>
</evidence>
<evidence type="ECO:0000256" key="7">
    <source>
        <dbReference type="ARBA" id="ARBA00023224"/>
    </source>
</evidence>
<evidence type="ECO:0000313" key="39">
    <source>
        <dbReference type="EMBL" id="QGQ58048.1"/>
    </source>
</evidence>
<dbReference type="EMBL" id="MG894375">
    <property type="protein sequence ID" value="AVK93705.1"/>
    <property type="molecule type" value="Genomic_DNA"/>
</dbReference>
<evidence type="ECO:0000313" key="21">
    <source>
        <dbReference type="EMBL" id="APO37796.1"/>
    </source>
</evidence>
<evidence type="ECO:0000313" key="42">
    <source>
        <dbReference type="EMBL" id="QOI15887.1"/>
    </source>
</evidence>
<reference evidence="39" key="4">
    <citation type="submission" date="2019-07" db="EMBL/GenBank/DDBJ databases">
        <authorList>
            <person name="Domonova E.A."/>
            <person name="Silveystrova O.Y."/>
            <person name="Shipulina O.Y."/>
            <person name="Goptar I.A."/>
            <person name="Nikiforova A.V."/>
            <person name="Kuleshov K.V."/>
        </authorList>
    </citation>
    <scope>NUCLEOTIDE SEQUENCE</scope>
    <source>
        <strain evidence="39">MOW-F5C</strain>
    </source>
</reference>
<evidence type="ECO:0000313" key="32">
    <source>
        <dbReference type="EMBL" id="AVK93197.1"/>
    </source>
</evidence>
<evidence type="ECO:0000313" key="36">
    <source>
        <dbReference type="EMBL" id="AVK93705.1"/>
    </source>
</evidence>
<dbReference type="EMBL" id="MW049326">
    <property type="protein sequence ID" value="QOI15973.1"/>
    <property type="molecule type" value="Genomic_DNA"/>
</dbReference>
<evidence type="ECO:0000313" key="22">
    <source>
        <dbReference type="EMBL" id="APO37882.1"/>
    </source>
</evidence>
<keyword evidence="6 38" id="KW-0675">Receptor</keyword>
<reference evidence="38 45" key="1">
    <citation type="journal article" date="1999" name="J. Virol.">
        <title>Comparison of the complete DNA sequences of human herpesvirus 6 variants A and B.</title>
        <authorList>
            <person name="Isegawa Y."/>
            <person name="Mukai T."/>
            <person name="Nakano K."/>
            <person name="Kagawa M."/>
            <person name="Chen J."/>
            <person name="Mori Y."/>
            <person name="Sunagawa T."/>
            <person name="Kawanishi K."/>
            <person name="Sashihara J."/>
            <person name="Hata A."/>
            <person name="Zou P."/>
            <person name="Kosuge H."/>
            <person name="Yamanishi K."/>
        </authorList>
    </citation>
    <scope>NUCLEOTIDE SEQUENCE [LARGE SCALE GENOMIC DNA]</scope>
    <source>
        <strain evidence="38">HST</strain>
    </source>
</reference>
<evidence type="ECO:0000313" key="13">
    <source>
        <dbReference type="EMBL" id="APO37108.1"/>
    </source>
</evidence>
<evidence type="ECO:0000256" key="6">
    <source>
        <dbReference type="ARBA" id="ARBA00023170"/>
    </source>
</evidence>
<evidence type="ECO:0000256" key="5">
    <source>
        <dbReference type="ARBA" id="ARBA00023136"/>
    </source>
</evidence>
<evidence type="ECO:0000313" key="40">
    <source>
        <dbReference type="EMBL" id="QOI15715.1"/>
    </source>
</evidence>
<organism evidence="20">
    <name type="scientific">Human herpesvirus 6B</name>
    <name type="common">HHV-6 variant B</name>
    <name type="synonym">Human B lymphotropic virus</name>
    <dbReference type="NCBI Taxonomy" id="32604"/>
    <lineage>
        <taxon>Viruses</taxon>
        <taxon>Duplodnaviria</taxon>
        <taxon>Heunggongvirae</taxon>
        <taxon>Peploviricota</taxon>
        <taxon>Herviviricetes</taxon>
        <taxon>Herpesvirales</taxon>
        <taxon>Orthoherpesviridae</taxon>
        <taxon>Betaherpesvirinae</taxon>
        <taxon>Roseolovirus</taxon>
        <taxon>Roseolovirus humanbeta6b</taxon>
    </lineage>
</organism>
<dbReference type="EMBL" id="KY316043">
    <property type="protein sequence ID" value="APO38054.1"/>
    <property type="molecule type" value="Genomic_DNA"/>
</dbReference>
<dbReference type="EMBL" id="MG894376">
    <property type="protein sequence ID" value="AVK93787.1"/>
    <property type="molecule type" value="Genomic_DNA"/>
</dbReference>
<feature type="transmembrane region" description="Helical" evidence="9">
    <location>
        <begin position="241"/>
        <end position="266"/>
    </location>
</feature>
<evidence type="ECO:0000256" key="9">
    <source>
        <dbReference type="SAM" id="Phobius"/>
    </source>
</evidence>
<dbReference type="EMBL" id="MN242397">
    <property type="protein sequence ID" value="QGQ58048.1"/>
    <property type="molecule type" value="Genomic_DNA"/>
</dbReference>
<keyword evidence="20" id="KW-0946">Virion</keyword>
<evidence type="ECO:0000313" key="29">
    <source>
        <dbReference type="EMBL" id="APO38735.1"/>
    </source>
</evidence>
<dbReference type="InterPro" id="IPR050119">
    <property type="entry name" value="CCR1-9-like"/>
</dbReference>
<feature type="compositionally biased region" description="Basic and acidic residues" evidence="8">
    <location>
        <begin position="330"/>
        <end position="339"/>
    </location>
</feature>
<feature type="transmembrane region" description="Helical" evidence="9">
    <location>
        <begin position="71"/>
        <end position="90"/>
    </location>
</feature>
<evidence type="ECO:0000313" key="23">
    <source>
        <dbReference type="EMBL" id="APO37968.1"/>
    </source>
</evidence>
<evidence type="ECO:0000313" key="28">
    <source>
        <dbReference type="EMBL" id="APO38653.1"/>
    </source>
</evidence>
<evidence type="ECO:0000313" key="12">
    <source>
        <dbReference type="EMBL" id="APO37024.1"/>
    </source>
</evidence>
<evidence type="ECO:0000313" key="17">
    <source>
        <dbReference type="EMBL" id="APO37452.1"/>
    </source>
</evidence>
<dbReference type="EMBL" id="KY316050">
    <property type="protein sequence ID" value="APO38653.1"/>
    <property type="molecule type" value="Genomic_DNA"/>
</dbReference>
<dbReference type="EMBL" id="KY316038">
    <property type="protein sequence ID" value="APO37624.1"/>
    <property type="molecule type" value="Genomic_DNA"/>
</dbReference>
<proteinExistence type="predicted"/>
<dbReference type="SMR" id="A0A219XX41"/>
<reference evidence="40" key="5">
    <citation type="submission" date="2020-09" db="EMBL/GenBank/DDBJ databases">
        <title>Exploring the relationship between human herpesvirus 6 telomeric integration and excision and transmission in populations.</title>
        <authorList>
            <person name="Wood M.L."/>
            <person name="Veal C.D."/>
            <person name="Neumann R."/>
            <person name="Nichols J."/>
            <person name="Suarez N.M."/>
            <person name="Parker A."/>
            <person name="Batini C."/>
            <person name="Codd V."/>
            <person name="Flamand L."/>
            <person name="Davison A.J."/>
            <person name="Royle N.J."/>
        </authorList>
    </citation>
    <scope>NUCLEOTIDE SEQUENCE</scope>
    <source>
        <strain evidence="40">HHV6B_401027</strain>
        <strain evidence="41">HHV6B_704016</strain>
        <strain evidence="42">HHV6B_704021</strain>
        <strain evidence="43">HHV6B_801018</strain>
        <strain evidence="44">HHV6B_d37</strain>
    </source>
</reference>
<evidence type="ECO:0000256" key="4">
    <source>
        <dbReference type="ARBA" id="ARBA00023040"/>
    </source>
</evidence>
<dbReference type="GO" id="GO:0016020">
    <property type="term" value="C:membrane"/>
    <property type="evidence" value="ECO:0007669"/>
    <property type="project" value="UniProtKB-SubCell"/>
</dbReference>
<accession>Q9WT53</accession>
<organismHost>
    <name type="scientific">Homo sapiens</name>
    <name type="common">Human</name>
    <dbReference type="NCBI Taxonomy" id="9606"/>
</organismHost>
<dbReference type="EMBL" id="AB021506">
    <property type="protein sequence ID" value="BAA78232.2"/>
    <property type="molecule type" value="Genomic_DNA"/>
</dbReference>
<dbReference type="EMBL" id="MG894373">
    <property type="protein sequence ID" value="AVK93568.1"/>
    <property type="molecule type" value="Genomic_DNA"/>
</dbReference>
<dbReference type="PIR" id="T43971">
    <property type="entry name" value="T43971"/>
</dbReference>
<dbReference type="EMBL" id="KY316033">
    <property type="protein sequence ID" value="APO37194.1"/>
    <property type="molecule type" value="Genomic_DNA"/>
</dbReference>
<dbReference type="PIR" id="T43972">
    <property type="entry name" value="T43972"/>
</dbReference>
<sequence>MDTVIELSKLLHDEEFKDNASCTSTPTLKTARIIESAVTGITLTASVPMIIIVITTMILYHRVAKHNATSFYVITLFASDFVLMWCVFFMTVNREQLFSFNRFFCQLVYFIYHAVCSYSISMLAIIATIRYKTLHRRKQTESKTYSTGRNIGILLLASSMCAIPTALFVQINGAKKTTGKCVVYLSSPKAYELFLAVKIVFSFIWGVLPTMVFSFFYFIFCKALHGVTKKKHKKTLFFISILLLSFLLIQIPYIAILISEIAFLYMPQNTCFWLARAEILQLIIRLMPQVHCFSNPLVYAFTGGELRNRFTTCFQCPFFPKRLCSTQNRKQSDVSEHDQNSPSESSVDENEPP</sequence>
<evidence type="ECO:0000313" key="27">
    <source>
        <dbReference type="EMBL" id="APO38312.1"/>
    </source>
</evidence>
<dbReference type="SUPFAM" id="SSF81321">
    <property type="entry name" value="Family A G protein-coupled receptor-like"/>
    <property type="match status" value="1"/>
</dbReference>
<keyword evidence="3 9" id="KW-1133">Transmembrane helix</keyword>
<evidence type="ECO:0000313" key="31">
    <source>
        <dbReference type="EMBL" id="APO38907.1"/>
    </source>
</evidence>
<evidence type="ECO:0000313" key="33">
    <source>
        <dbReference type="EMBL" id="AVK93280.1"/>
    </source>
</evidence>
<reference evidence="20" key="2">
    <citation type="submission" date="2016-12" db="EMBL/GenBank/DDBJ databases">
        <title>Most inherited chromosomally-integrated HHV-6 genomes are fully functional and capable of reactivation from human telomeres, despite evidence of ancient ancestry.</title>
        <authorList>
            <person name="Zhang E."/>
            <person name="Bell A.J."/>
            <person name="Wilkie G.S."/>
            <person name="Suarez N.M."/>
            <person name="Veal C."/>
            <person name="Batini C."/>
            <person name="Neumann R."/>
            <person name="Armendariz Castillo I.I."/>
            <person name="Porteous D.J."/>
            <person name="Smith B.H."/>
            <person name="Hocking L."/>
            <person name="Padmanabhan S."/>
            <person name="Jarrett R.F."/>
            <person name="Davison A.J."/>
            <person name="Royle N.J."/>
        </authorList>
    </citation>
    <scope>NUCLEOTIDE SEQUENCE</scope>
    <source>
        <strain evidence="27">1-ciHHV-6B</strain>
        <strain evidence="26">2B-9q34.3</strain>
        <strain evidence="25">4B-11p15.5</strain>
        <strain evidence="24">BAN519</strain>
        <strain evidence="23">COR264</strain>
        <strain evidence="22">CUM082</strain>
        <strain evidence="21">DER512</strain>
        <strain evidence="30">GLA_29221</strain>
        <strain evidence="29">GLA_34108</strain>
        <strain evidence="28">GLA_35629</strain>
        <strain evidence="31">GLA_3986</strain>
        <strain evidence="20">HAPMAP NA7022</strain>
        <strain evidence="19">HAPMAP_NA10863</strain>
        <strain evidence="18">HGDP00092</strain>
        <strain evidence="17">HGDP00813</strain>
        <strain evidence="16">HGDP01065</strain>
        <strain evidence="15">HGDP01077</strain>
        <strain evidence="14">LEI-ALD</strain>
        <strain evidence="13">ORCA1340</strain>
        <strain evidence="12">ORCA1622</strain>
        <strain evidence="11">ORCA3835</strain>
    </source>
</reference>
<evidence type="ECO:0000313" key="24">
    <source>
        <dbReference type="EMBL" id="APO38054.1"/>
    </source>
</evidence>
<dbReference type="EMBL" id="KY316037">
    <property type="protein sequence ID" value="APO37538.1"/>
    <property type="molecule type" value="Genomic_DNA"/>
</dbReference>
<dbReference type="PROSITE" id="PS50262">
    <property type="entry name" value="G_PROTEIN_RECEP_F1_2"/>
    <property type="match status" value="1"/>
</dbReference>
<dbReference type="EMBL" id="MW049327">
    <property type="protein sequence ID" value="QOI16060.1"/>
    <property type="molecule type" value="Genomic_DNA"/>
</dbReference>
<name>A0A219XX41_HHV6H</name>
<evidence type="ECO:0000313" key="16">
    <source>
        <dbReference type="EMBL" id="APO37366.1"/>
    </source>
</evidence>
<dbReference type="EMBL" id="MG894368">
    <property type="protein sequence ID" value="AVK93197.1"/>
    <property type="molecule type" value="Genomic_DNA"/>
</dbReference>
<dbReference type="Gene3D" id="1.20.1070.10">
    <property type="entry name" value="Rhodopsin 7-helix transmembrane proteins"/>
    <property type="match status" value="1"/>
</dbReference>
<evidence type="ECO:0000313" key="37">
    <source>
        <dbReference type="EMBL" id="AVK93787.1"/>
    </source>
</evidence>
<evidence type="ECO:0000313" key="11">
    <source>
        <dbReference type="EMBL" id="APO36938.1"/>
    </source>
</evidence>
<dbReference type="CDD" id="cd00637">
    <property type="entry name" value="7tm_classA_rhodopsin-like"/>
    <property type="match status" value="1"/>
</dbReference>
<dbReference type="EMBL" id="KY316031">
    <property type="protein sequence ID" value="APO37024.1"/>
    <property type="molecule type" value="Genomic_DNA"/>
</dbReference>
<dbReference type="EMBL" id="KY316046">
    <property type="protein sequence ID" value="APO38312.1"/>
    <property type="molecule type" value="Genomic_DNA"/>
</dbReference>
<evidence type="ECO:0000256" key="3">
    <source>
        <dbReference type="ARBA" id="ARBA00022989"/>
    </source>
</evidence>
<evidence type="ECO:0000313" key="26">
    <source>
        <dbReference type="EMBL" id="APO38226.1"/>
    </source>
</evidence>
<dbReference type="InterPro" id="IPR017452">
    <property type="entry name" value="GPCR_Rhodpsn_7TM"/>
</dbReference>
<dbReference type="PRINTS" id="PR00237">
    <property type="entry name" value="GPCRRHODOPSN"/>
</dbReference>
<gene>
    <name evidence="20" type="primary">U12</name>
</gene>
<keyword evidence="20" id="KW-0261">Viral envelope protein</keyword>
<keyword evidence="5 9" id="KW-0472">Membrane</keyword>
<accession>A0A219XX41</accession>
<evidence type="ECO:0000313" key="19">
    <source>
        <dbReference type="EMBL" id="APO37624.1"/>
    </source>
</evidence>
<dbReference type="EMBL" id="KY316040">
    <property type="protein sequence ID" value="APO37796.1"/>
    <property type="molecule type" value="Genomic_DNA"/>
</dbReference>
<evidence type="ECO:0000313" key="34">
    <source>
        <dbReference type="EMBL" id="AVK93485.1"/>
    </source>
</evidence>
<dbReference type="EMBL" id="MW049325">
    <property type="protein sequence ID" value="QOI15887.1"/>
    <property type="molecule type" value="Genomic_DNA"/>
</dbReference>
<comment type="subcellular location">
    <subcellularLocation>
        <location evidence="1">Membrane</location>
        <topology evidence="1">Multi-pass membrane protein</topology>
    </subcellularLocation>
</comment>
<evidence type="ECO:0000313" key="20">
    <source>
        <dbReference type="EMBL" id="APO37710.1"/>
    </source>
</evidence>
<dbReference type="EMBL" id="KY316041">
    <property type="protein sequence ID" value="APO37882.1"/>
    <property type="molecule type" value="Genomic_DNA"/>
</dbReference>
<evidence type="ECO:0000259" key="10">
    <source>
        <dbReference type="PROSITE" id="PS50262"/>
    </source>
</evidence>
<protein>
    <submittedName>
        <fullName evidence="38">CC-chemokine receptor</fullName>
    </submittedName>
    <submittedName>
        <fullName evidence="20">Envelope glycoprotein UL33</fullName>
    </submittedName>
    <submittedName>
        <fullName evidence="32">U12</fullName>
    </submittedName>
</protein>
<dbReference type="Pfam" id="PF00001">
    <property type="entry name" value="7tm_1"/>
    <property type="match status" value="1"/>
</dbReference>
<dbReference type="EMBL" id="KY316032">
    <property type="protein sequence ID" value="APO37108.1"/>
    <property type="molecule type" value="Genomic_DNA"/>
</dbReference>
<evidence type="ECO:0000256" key="1">
    <source>
        <dbReference type="ARBA" id="ARBA00004141"/>
    </source>
</evidence>
<evidence type="ECO:0000313" key="35">
    <source>
        <dbReference type="EMBL" id="AVK93568.1"/>
    </source>
</evidence>
<dbReference type="PANTHER" id="PTHR10489">
    <property type="entry name" value="CELL ADHESION MOLECULE"/>
    <property type="match status" value="1"/>
</dbReference>
<dbReference type="EMBL" id="KY316052">
    <property type="protein sequence ID" value="APO38821.1"/>
    <property type="molecule type" value="Genomic_DNA"/>
</dbReference>
<evidence type="ECO:0000313" key="18">
    <source>
        <dbReference type="EMBL" id="APO37538.1"/>
    </source>
</evidence>
<dbReference type="EMBL" id="KY316036">
    <property type="protein sequence ID" value="APO37452.1"/>
    <property type="molecule type" value="Genomic_DNA"/>
</dbReference>
<feature type="transmembrane region" description="Helical" evidence="9">
    <location>
        <begin position="110"/>
        <end position="131"/>
    </location>
</feature>
<evidence type="ECO:0000256" key="2">
    <source>
        <dbReference type="ARBA" id="ARBA00022692"/>
    </source>
</evidence>
<dbReference type="GO" id="GO:0004930">
    <property type="term" value="F:G protein-coupled receptor activity"/>
    <property type="evidence" value="ECO:0007669"/>
    <property type="project" value="UniProtKB-KW"/>
</dbReference>
<dbReference type="EMBL" id="KY316034">
    <property type="protein sequence ID" value="APO37280.1"/>
    <property type="molecule type" value="Genomic_DNA"/>
</dbReference>
<evidence type="ECO:0000313" key="14">
    <source>
        <dbReference type="EMBL" id="APO37194.1"/>
    </source>
</evidence>
<dbReference type="EMBL" id="MG894369">
    <property type="protein sequence ID" value="AVK93280.1"/>
    <property type="molecule type" value="Genomic_DNA"/>
</dbReference>
<dbReference type="EMBL" id="KY316042">
    <property type="protein sequence ID" value="APO37968.1"/>
    <property type="molecule type" value="Genomic_DNA"/>
</dbReference>
<evidence type="ECO:0000313" key="44">
    <source>
        <dbReference type="EMBL" id="QOI16060.1"/>
    </source>
</evidence>
<evidence type="ECO:0000313" key="38">
    <source>
        <dbReference type="EMBL" id="BAA78232.2"/>
    </source>
</evidence>
<evidence type="ECO:0000313" key="25">
    <source>
        <dbReference type="EMBL" id="APO38140.1"/>
    </source>
</evidence>
<feature type="transmembrane region" description="Helical" evidence="9">
    <location>
        <begin position="193"/>
        <end position="220"/>
    </location>
</feature>
<evidence type="ECO:0000313" key="43">
    <source>
        <dbReference type="EMBL" id="QOI15973.1"/>
    </source>
</evidence>
<evidence type="ECO:0000256" key="8">
    <source>
        <dbReference type="SAM" id="MobiDB-lite"/>
    </source>
</evidence>
<dbReference type="EMBL" id="KY316051">
    <property type="protein sequence ID" value="APO38735.1"/>
    <property type="molecule type" value="Genomic_DNA"/>
</dbReference>
<feature type="domain" description="G-protein coupled receptors family 1 profile" evidence="10">
    <location>
        <begin position="45"/>
        <end position="299"/>
    </location>
</feature>
<dbReference type="EMBL" id="MG894372">
    <property type="protein sequence ID" value="AVK93485.1"/>
    <property type="molecule type" value="Genomic_DNA"/>
</dbReference>
<dbReference type="EMBL" id="KY316039">
    <property type="protein sequence ID" value="APO37710.1"/>
    <property type="molecule type" value="Genomic_DNA"/>
</dbReference>
<dbReference type="PANTHER" id="PTHR10489:SF932">
    <property type="entry name" value="G-PROTEIN COUPLED RECEPTORS FAMILY 1 PROFILE DOMAIN-CONTAINING PROTEIN"/>
    <property type="match status" value="1"/>
</dbReference>
<keyword evidence="2 9" id="KW-0812">Transmembrane</keyword>
<dbReference type="EMBL" id="MW049323">
    <property type="protein sequence ID" value="QOI15715.1"/>
    <property type="molecule type" value="Genomic_DNA"/>
</dbReference>
<evidence type="ECO:0000313" key="30">
    <source>
        <dbReference type="EMBL" id="APO38821.1"/>
    </source>
</evidence>